<organism evidence="2 3">
    <name type="scientific">Gnomoniopsis smithogilvyi</name>
    <dbReference type="NCBI Taxonomy" id="1191159"/>
    <lineage>
        <taxon>Eukaryota</taxon>
        <taxon>Fungi</taxon>
        <taxon>Dikarya</taxon>
        <taxon>Ascomycota</taxon>
        <taxon>Pezizomycotina</taxon>
        <taxon>Sordariomycetes</taxon>
        <taxon>Sordariomycetidae</taxon>
        <taxon>Diaporthales</taxon>
        <taxon>Gnomoniaceae</taxon>
        <taxon>Gnomoniopsis</taxon>
    </lineage>
</organism>
<evidence type="ECO:0000256" key="1">
    <source>
        <dbReference type="SAM" id="MobiDB-lite"/>
    </source>
</evidence>
<feature type="compositionally biased region" description="Pro residues" evidence="1">
    <location>
        <begin position="322"/>
        <end position="332"/>
    </location>
</feature>
<proteinExistence type="predicted"/>
<reference evidence="2" key="1">
    <citation type="submission" date="2022-10" db="EMBL/GenBank/DDBJ databases">
        <title>Tapping the CABI collections for fungal endophytes: first genome assemblies for Collariella, Neodidymelliopsis, Ascochyta clinopodiicola, Didymella pomorum, Didymosphaeria variabile, Neocosmospora piperis and Neocucurbitaria cava.</title>
        <authorList>
            <person name="Hill R."/>
        </authorList>
    </citation>
    <scope>NUCLEOTIDE SEQUENCE</scope>
    <source>
        <strain evidence="2">IMI 355082</strain>
    </source>
</reference>
<comment type="caution">
    <text evidence="2">The sequence shown here is derived from an EMBL/GenBank/DDBJ whole genome shotgun (WGS) entry which is preliminary data.</text>
</comment>
<dbReference type="AlphaFoldDB" id="A0A9W9CSR7"/>
<protein>
    <submittedName>
        <fullName evidence="2">Uncharacterized protein</fullName>
    </submittedName>
</protein>
<dbReference type="Proteomes" id="UP001140453">
    <property type="component" value="Unassembled WGS sequence"/>
</dbReference>
<feature type="compositionally biased region" description="Polar residues" evidence="1">
    <location>
        <begin position="339"/>
        <end position="362"/>
    </location>
</feature>
<evidence type="ECO:0000313" key="3">
    <source>
        <dbReference type="Proteomes" id="UP001140453"/>
    </source>
</evidence>
<accession>A0A9W9CSR7</accession>
<gene>
    <name evidence="2" type="ORF">N0V93_010324</name>
</gene>
<sequence>MNMNIHRDRGMGAFAGAPQHTRHHLGGKDINVLIAAWSPFNFDVTNPNYNISPQDVFDPRTISDVIQFLIDRNIVPNLIGPQGSLDSTLMRRGDPLPDLLDATSLTNCVFTNGPDFRNAVLALLVQGCRDWLVVLSSHGVLVEHEPPRGAARAHARHWEWCDNIVSEWRHNPMSRDVWVITNICRAGPAVDADAQQRRHERIEEILRELRASGDAEYIRTAGPENIPLRLRPLLEEYFNLSAGRPWPPPQPQQQYQPPPAPPQRAGGYWNYGGHQQYQGGNEQVPQYCPAPPPLPPQRAGGYWNYGGHQQYQGGNEQVPQYCPAPPPLPPPRAGEYWNNGGQQRYQWQAQRPGSGAQDGQNGPPSPPPSSRGGDERQSRFPDRQQQARGRTRPPLRSPDEEHRSRSLTRTRHQHDQPGGRPRSRSRADSLDVSPQPSRSPSPSGSIRPVKHEIIAAFSRVQRTYMKRLNTALDKKNYYSALTEEVSRHKQTIQVAATAIGYRDDTKGRAREGR</sequence>
<feature type="compositionally biased region" description="Low complexity" evidence="1">
    <location>
        <begin position="266"/>
        <end position="287"/>
    </location>
</feature>
<name>A0A9W9CSR7_9PEZI</name>
<feature type="compositionally biased region" description="Low complexity" evidence="1">
    <location>
        <begin position="300"/>
        <end position="314"/>
    </location>
</feature>
<dbReference type="EMBL" id="JAPEVB010000008">
    <property type="protein sequence ID" value="KAJ4385263.1"/>
    <property type="molecule type" value="Genomic_DNA"/>
</dbReference>
<feature type="compositionally biased region" description="Low complexity" evidence="1">
    <location>
        <begin position="433"/>
        <end position="447"/>
    </location>
</feature>
<feature type="compositionally biased region" description="Pro residues" evidence="1">
    <location>
        <begin position="245"/>
        <end position="262"/>
    </location>
</feature>
<keyword evidence="3" id="KW-1185">Reference proteome</keyword>
<feature type="compositionally biased region" description="Basic and acidic residues" evidence="1">
    <location>
        <begin position="372"/>
        <end position="382"/>
    </location>
</feature>
<feature type="region of interest" description="Disordered" evidence="1">
    <location>
        <begin position="241"/>
        <end position="447"/>
    </location>
</feature>
<evidence type="ECO:0000313" key="2">
    <source>
        <dbReference type="EMBL" id="KAJ4385263.1"/>
    </source>
</evidence>